<proteinExistence type="predicted"/>
<dbReference type="PANTHER" id="PTHR31286:SF183">
    <property type="entry name" value="CCHC-TYPE DOMAIN-CONTAINING PROTEIN"/>
    <property type="match status" value="1"/>
</dbReference>
<dbReference type="AlphaFoldDB" id="A0A2C9WF66"/>
<dbReference type="EMBL" id="CM004388">
    <property type="protein sequence ID" value="OAY58537.1"/>
    <property type="molecule type" value="Genomic_DNA"/>
</dbReference>
<dbReference type="InterPro" id="IPR025558">
    <property type="entry name" value="DUF4283"/>
</dbReference>
<gene>
    <name evidence="2" type="ORF">MANES_02G185800</name>
</gene>
<accession>A0A2C9WF66</accession>
<sequence length="176" mass="19994">MTEKVAEVSIEEEEEDDVLDMDLLNIEVTQKTYDLQYAFVGRFLTERFIRVNEMSQVLGANWRPGMGGTIKEISPQRFLFQFGHEADIRRIMEGGPWAYDNHPFLFERVKQGDDLEKIELNAITLWTQIHDLPTGFMSESVAKCIGERVGKLIEGDPNNFSGPKRVYAGSGQNGCS</sequence>
<protein>
    <recommendedName>
        <fullName evidence="1">DUF4283 domain-containing protein</fullName>
    </recommendedName>
</protein>
<reference evidence="2" key="1">
    <citation type="submission" date="2016-02" db="EMBL/GenBank/DDBJ databases">
        <title>WGS assembly of Manihot esculenta.</title>
        <authorList>
            <person name="Bredeson J.V."/>
            <person name="Prochnik S.E."/>
            <person name="Lyons J.B."/>
            <person name="Schmutz J."/>
            <person name="Grimwood J."/>
            <person name="Vrebalov J."/>
            <person name="Bart R.S."/>
            <person name="Amuge T."/>
            <person name="Ferguson M.E."/>
            <person name="Green R."/>
            <person name="Putnam N."/>
            <person name="Stites J."/>
            <person name="Rounsley S."/>
            <person name="Rokhsar D.S."/>
        </authorList>
    </citation>
    <scope>NUCLEOTIDE SEQUENCE [LARGE SCALE GENOMIC DNA]</scope>
    <source>
        <tissue evidence="2">Leaf</tissue>
    </source>
</reference>
<organism evidence="2">
    <name type="scientific">Manihot esculenta</name>
    <name type="common">Cassava</name>
    <name type="synonym">Jatropha manihot</name>
    <dbReference type="NCBI Taxonomy" id="3983"/>
    <lineage>
        <taxon>Eukaryota</taxon>
        <taxon>Viridiplantae</taxon>
        <taxon>Streptophyta</taxon>
        <taxon>Embryophyta</taxon>
        <taxon>Tracheophyta</taxon>
        <taxon>Spermatophyta</taxon>
        <taxon>Magnoliopsida</taxon>
        <taxon>eudicotyledons</taxon>
        <taxon>Gunneridae</taxon>
        <taxon>Pentapetalae</taxon>
        <taxon>rosids</taxon>
        <taxon>fabids</taxon>
        <taxon>Malpighiales</taxon>
        <taxon>Euphorbiaceae</taxon>
        <taxon>Crotonoideae</taxon>
        <taxon>Manihoteae</taxon>
        <taxon>Manihot</taxon>
    </lineage>
</organism>
<dbReference type="InterPro" id="IPR040256">
    <property type="entry name" value="At4g02000-like"/>
</dbReference>
<evidence type="ECO:0000259" key="1">
    <source>
        <dbReference type="Pfam" id="PF14111"/>
    </source>
</evidence>
<feature type="domain" description="DUF4283" evidence="1">
    <location>
        <begin position="34"/>
        <end position="109"/>
    </location>
</feature>
<dbReference type="PANTHER" id="PTHR31286">
    <property type="entry name" value="GLYCINE-RICH CELL WALL STRUCTURAL PROTEIN 1.8-LIKE"/>
    <property type="match status" value="1"/>
</dbReference>
<dbReference type="Pfam" id="PF14111">
    <property type="entry name" value="DUF4283"/>
    <property type="match status" value="1"/>
</dbReference>
<evidence type="ECO:0000313" key="2">
    <source>
        <dbReference type="EMBL" id="OAY58537.1"/>
    </source>
</evidence>
<name>A0A2C9WF66_MANES</name>